<protein>
    <recommendedName>
        <fullName evidence="2">site-specific DNA-methyltransferase (adenine-specific)</fullName>
        <ecNumber evidence="2">2.1.1.72</ecNumber>
    </recommendedName>
</protein>
<dbReference type="PANTHER" id="PTHR33841:SF5">
    <property type="entry name" value="DNA METHYLASE (MODIFICATION METHYLASE) (METHYLTRANSFERASE)-RELATED"/>
    <property type="match status" value="1"/>
</dbReference>
<dbReference type="InterPro" id="IPR029063">
    <property type="entry name" value="SAM-dependent_MTases_sf"/>
</dbReference>
<dbReference type="EC" id="2.1.1.72" evidence="2"/>
<reference evidence="9" key="1">
    <citation type="journal article" date="2014" name="Int. J. Syst. Evol. Microbiol.">
        <title>Complete genome sequence of Corynebacterium casei LMG S-19264T (=DSM 44701T), isolated from a smear-ripened cheese.</title>
        <authorList>
            <consortium name="US DOE Joint Genome Institute (JGI-PGF)"/>
            <person name="Walter F."/>
            <person name="Albersmeier A."/>
            <person name="Kalinowski J."/>
            <person name="Ruckert C."/>
        </authorList>
    </citation>
    <scope>NUCLEOTIDE SEQUENCE</scope>
    <source>
        <strain evidence="9">JCM 13583</strain>
    </source>
</reference>
<evidence type="ECO:0000313" key="10">
    <source>
        <dbReference type="Proteomes" id="UP000632195"/>
    </source>
</evidence>
<evidence type="ECO:0000256" key="3">
    <source>
        <dbReference type="ARBA" id="ARBA00022603"/>
    </source>
</evidence>
<dbReference type="EMBL" id="BMNY01000001">
    <property type="protein sequence ID" value="GGM69280.1"/>
    <property type="molecule type" value="Genomic_DNA"/>
</dbReference>
<evidence type="ECO:0000256" key="7">
    <source>
        <dbReference type="SAM" id="MobiDB-lite"/>
    </source>
</evidence>
<gene>
    <name evidence="9" type="ORF">GCM10007108_04170</name>
</gene>
<comment type="similarity">
    <text evidence="1">Belongs to the N(4)/N(6)-methyltransferase family.</text>
</comment>
<evidence type="ECO:0000259" key="8">
    <source>
        <dbReference type="Pfam" id="PF07669"/>
    </source>
</evidence>
<dbReference type="GO" id="GO:0003676">
    <property type="term" value="F:nucleic acid binding"/>
    <property type="evidence" value="ECO:0007669"/>
    <property type="project" value="InterPro"/>
</dbReference>
<accession>A0AA37F9G3</accession>
<keyword evidence="3" id="KW-0489">Methyltransferase</keyword>
<dbReference type="Pfam" id="PF07669">
    <property type="entry name" value="Eco57I"/>
    <property type="match status" value="1"/>
</dbReference>
<dbReference type="Gene3D" id="3.40.50.150">
    <property type="entry name" value="Vaccinia Virus protein VP39"/>
    <property type="match status" value="1"/>
</dbReference>
<evidence type="ECO:0000256" key="6">
    <source>
        <dbReference type="ARBA" id="ARBA00047942"/>
    </source>
</evidence>
<comment type="caution">
    <text evidence="9">The sequence shown here is derived from an EMBL/GenBank/DDBJ whole genome shotgun (WGS) entry which is preliminary data.</text>
</comment>
<keyword evidence="10" id="KW-1185">Reference proteome</keyword>
<keyword evidence="4" id="KW-0808">Transferase</keyword>
<evidence type="ECO:0000256" key="4">
    <source>
        <dbReference type="ARBA" id="ARBA00022679"/>
    </source>
</evidence>
<keyword evidence="5" id="KW-0949">S-adenosyl-L-methionine</keyword>
<dbReference type="PRINTS" id="PR00507">
    <property type="entry name" value="N12N6MTFRASE"/>
</dbReference>
<name>A0AA37F9G3_9ARCH</name>
<dbReference type="Proteomes" id="UP000632195">
    <property type="component" value="Unassembled WGS sequence"/>
</dbReference>
<dbReference type="RefSeq" id="WP_188679888.1">
    <property type="nucleotide sequence ID" value="NZ_BMNY01000001.1"/>
</dbReference>
<dbReference type="GO" id="GO:0009007">
    <property type="term" value="F:site-specific DNA-methyltransferase (adenine-specific) activity"/>
    <property type="evidence" value="ECO:0007669"/>
    <property type="project" value="UniProtKB-EC"/>
</dbReference>
<feature type="compositionally biased region" description="Basic and acidic residues" evidence="7">
    <location>
        <begin position="1000"/>
        <end position="1009"/>
    </location>
</feature>
<evidence type="ECO:0000256" key="5">
    <source>
        <dbReference type="ARBA" id="ARBA00022691"/>
    </source>
</evidence>
<dbReference type="SUPFAM" id="SSF53335">
    <property type="entry name" value="S-adenosyl-L-methionine-dependent methyltransferases"/>
    <property type="match status" value="1"/>
</dbReference>
<dbReference type="InterPro" id="IPR002052">
    <property type="entry name" value="DNA_methylase_N6_adenine_CS"/>
</dbReference>
<feature type="compositionally biased region" description="Acidic residues" evidence="7">
    <location>
        <begin position="1010"/>
        <end position="1022"/>
    </location>
</feature>
<comment type="catalytic activity">
    <reaction evidence="6">
        <text>a 2'-deoxyadenosine in DNA + S-adenosyl-L-methionine = an N(6)-methyl-2'-deoxyadenosine in DNA + S-adenosyl-L-homocysteine + H(+)</text>
        <dbReference type="Rhea" id="RHEA:15197"/>
        <dbReference type="Rhea" id="RHEA-COMP:12418"/>
        <dbReference type="Rhea" id="RHEA-COMP:12419"/>
        <dbReference type="ChEBI" id="CHEBI:15378"/>
        <dbReference type="ChEBI" id="CHEBI:57856"/>
        <dbReference type="ChEBI" id="CHEBI:59789"/>
        <dbReference type="ChEBI" id="CHEBI:90615"/>
        <dbReference type="ChEBI" id="CHEBI:90616"/>
        <dbReference type="EC" id="2.1.1.72"/>
    </reaction>
</comment>
<sequence>MQDSRGMKFDLAFWKEKFRELGYGINPREYDVESIKERGFIPRGLSVEGIWSLFENGLLEIVVVKVSSGLSRGRCVQMARKWVGTGRRPIMVHTDGKDSYLAIAPEGEGSESLVKMLYLSHRLYHTDMEALSSMRYLSTKAELYREYNEEFLPYGKVRYEFFQEYRSKFLKLSGMLKGLLGERRANEYAQRFLGRLMFLYFLQKKGWLAGDRDFISGIEDYKGLNRVFYEGLNNPRNTMNLPFLNGSLFDKEEYVGELEKKMEAEITEFFREAREFFNRYNFTVDEFTPLEREVGIDPYLLGTVFENMLPENERGSKGTFYTPPSEIRFIIRRALANYLKLKVGGFETGDKVQDGKFMDGIDAYIGRLKETGNMMEMTQFKDAILDAVVVDPAVGSGGFIVYYMDEAVRIIQEAEAAVGLQPSQPDELKYKIMANLYGFDIETEAVEIARLRVWLSYVINKEKPVPLPNLDLNIMVVQDSLMKGTETLENFDLLDKMRSVKDRYTGAHTPAEKMELKQKFFELGKQVFGPTASSLEVYLIGRKANIVIMNPPYVRQESIPKDRKEQYAKTYNLDRKSDVYAYFFVRAVDLLAPRGVVSVISSDKWLETGYGESLQKYLSKRLIAVYGQRERSFGADVNTVVSVFTNEMLEEPVEFIYLESYSGNVVRNAVSMKRSDLKPGKWFYLRAPKMFMEKIYPKLTHKLGDFAEIKRGFTTGANDFFYMKDVSHLYEADYLANPKKFEEWGVKARNEKELREQGLIYIENEGGERFVIDAKDVKPLIRSTKELNSFHITGLSKLCLYTDDPGTFTSKYIKWGENQPVIIRGKDKPVIGYNNVPSISGRKKWYQLNDLKPSNIILPMYVMDRFFVPFSDEPVICDHTLYTLQSKVKNIELYLNSTLFYVTMELFLRRLGGGGGVGEIMVADYEQISVPNLENMDLTSFHVPLSRNVGRYFEEVTLEDRRRIDLAILHMLSIDDFPVDQLYKEFVELVDDRLVKADRPLKREEANEGKEEESEEESEEDD</sequence>
<dbReference type="GO" id="GO:0006304">
    <property type="term" value="P:DNA modification"/>
    <property type="evidence" value="ECO:0007669"/>
    <property type="project" value="InterPro"/>
</dbReference>
<proteinExistence type="inferred from homology"/>
<organism evidence="9 10">
    <name type="scientific">Thermogymnomonas acidicola</name>
    <dbReference type="NCBI Taxonomy" id="399579"/>
    <lineage>
        <taxon>Archaea</taxon>
        <taxon>Methanobacteriati</taxon>
        <taxon>Thermoplasmatota</taxon>
        <taxon>Thermoplasmata</taxon>
        <taxon>Thermoplasmatales</taxon>
        <taxon>Thermogymnomonas</taxon>
    </lineage>
</organism>
<evidence type="ECO:0000256" key="2">
    <source>
        <dbReference type="ARBA" id="ARBA00011900"/>
    </source>
</evidence>
<dbReference type="InterPro" id="IPR011639">
    <property type="entry name" value="MethylTrfase_TaqI-like_dom"/>
</dbReference>
<evidence type="ECO:0000256" key="1">
    <source>
        <dbReference type="ARBA" id="ARBA00006594"/>
    </source>
</evidence>
<feature type="domain" description="Type II methyltransferase M.TaqI-like" evidence="8">
    <location>
        <begin position="435"/>
        <end position="618"/>
    </location>
</feature>
<reference evidence="9" key="2">
    <citation type="submission" date="2022-09" db="EMBL/GenBank/DDBJ databases">
        <authorList>
            <person name="Sun Q."/>
            <person name="Ohkuma M."/>
        </authorList>
    </citation>
    <scope>NUCLEOTIDE SEQUENCE</scope>
    <source>
        <strain evidence="9">JCM 13583</strain>
    </source>
</reference>
<dbReference type="PANTHER" id="PTHR33841">
    <property type="entry name" value="DNA METHYLTRANSFERASE YEEA-RELATED"/>
    <property type="match status" value="1"/>
</dbReference>
<evidence type="ECO:0000313" key="9">
    <source>
        <dbReference type="EMBL" id="GGM69280.1"/>
    </source>
</evidence>
<dbReference type="GO" id="GO:0032259">
    <property type="term" value="P:methylation"/>
    <property type="evidence" value="ECO:0007669"/>
    <property type="project" value="UniProtKB-KW"/>
</dbReference>
<dbReference type="InterPro" id="IPR050953">
    <property type="entry name" value="N4_N6_ade-DNA_methylase"/>
</dbReference>
<dbReference type="AlphaFoldDB" id="A0AA37F9G3"/>
<dbReference type="PROSITE" id="PS00092">
    <property type="entry name" value="N6_MTASE"/>
    <property type="match status" value="1"/>
</dbReference>
<feature type="region of interest" description="Disordered" evidence="7">
    <location>
        <begin position="1000"/>
        <end position="1022"/>
    </location>
</feature>